<name>B0CFJ7_ACAM1</name>
<dbReference type="AlphaFoldDB" id="B0CFJ7"/>
<dbReference type="Gene3D" id="3.30.70.100">
    <property type="match status" value="1"/>
</dbReference>
<dbReference type="RefSeq" id="WP_010467412.1">
    <property type="nucleotide sequence ID" value="NC_009925.1"/>
</dbReference>
<evidence type="ECO:0000313" key="3">
    <source>
        <dbReference type="Proteomes" id="UP000000268"/>
    </source>
</evidence>
<keyword evidence="3" id="KW-1185">Reference proteome</keyword>
<sequence>MSDFQDCLKRRFASVAIGEFKPGKFAEVQHLYEQAIATYSDGFEGAYLFQEPGTDKGVSVILWDNLEDMEAHEGEEQKAILSKMAPFFSESPQVSVYELVCKIDPNETPKSGA</sequence>
<reference evidence="2 3" key="1">
    <citation type="journal article" date="2008" name="Proc. Natl. Acad. Sci. U.S.A.">
        <title>Niche adaptation and genome expansion in the chlorophyll d-producing cyanobacterium Acaryochloris marina.</title>
        <authorList>
            <person name="Swingley W.D."/>
            <person name="Chen M."/>
            <person name="Cheung P.C."/>
            <person name="Conrad A.L."/>
            <person name="Dejesa L.C."/>
            <person name="Hao J."/>
            <person name="Honchak B.M."/>
            <person name="Karbach L.E."/>
            <person name="Kurdoglu A."/>
            <person name="Lahiri S."/>
            <person name="Mastrian S.D."/>
            <person name="Miyashita H."/>
            <person name="Page L."/>
            <person name="Ramakrishna P."/>
            <person name="Satoh S."/>
            <person name="Sattley W.M."/>
            <person name="Shimada Y."/>
            <person name="Taylor H.L."/>
            <person name="Tomo T."/>
            <person name="Tsuchiya T."/>
            <person name="Wang Z.T."/>
            <person name="Raymond J."/>
            <person name="Mimuro M."/>
            <person name="Blankenship R.E."/>
            <person name="Touchman J.W."/>
        </authorList>
    </citation>
    <scope>NUCLEOTIDE SEQUENCE [LARGE SCALE GENOMIC DNA]</scope>
    <source>
        <strain evidence="3">MBIC 11017</strain>
    </source>
</reference>
<keyword evidence="2" id="KW-0503">Monooxygenase</keyword>
<dbReference type="eggNOG" id="COG2329">
    <property type="taxonomic scope" value="Bacteria"/>
</dbReference>
<accession>B0CFJ7</accession>
<dbReference type="EMBL" id="CP000828">
    <property type="protein sequence ID" value="ABW27016.1"/>
    <property type="molecule type" value="Genomic_DNA"/>
</dbReference>
<evidence type="ECO:0000313" key="2">
    <source>
        <dbReference type="EMBL" id="ABW27016.1"/>
    </source>
</evidence>
<evidence type="ECO:0000259" key="1">
    <source>
        <dbReference type="Pfam" id="PF03992"/>
    </source>
</evidence>
<dbReference type="SUPFAM" id="SSF54909">
    <property type="entry name" value="Dimeric alpha+beta barrel"/>
    <property type="match status" value="1"/>
</dbReference>
<protein>
    <submittedName>
        <fullName evidence="2">Antibiotic biosynthesis monooxygenase domain protein</fullName>
    </submittedName>
</protein>
<organism evidence="2 3">
    <name type="scientific">Acaryochloris marina (strain MBIC 11017)</name>
    <dbReference type="NCBI Taxonomy" id="329726"/>
    <lineage>
        <taxon>Bacteria</taxon>
        <taxon>Bacillati</taxon>
        <taxon>Cyanobacteriota</taxon>
        <taxon>Cyanophyceae</taxon>
        <taxon>Acaryochloridales</taxon>
        <taxon>Acaryochloridaceae</taxon>
        <taxon>Acaryochloris</taxon>
    </lineage>
</organism>
<dbReference type="HOGENOM" id="CLU_2248893_0_0_3"/>
<dbReference type="KEGG" id="amr:AM1_2001"/>
<dbReference type="InterPro" id="IPR011008">
    <property type="entry name" value="Dimeric_a/b-barrel"/>
</dbReference>
<gene>
    <name evidence="2" type="ordered locus">AM1_2001</name>
</gene>
<feature type="domain" description="ABM" evidence="1">
    <location>
        <begin position="20"/>
        <end position="76"/>
    </location>
</feature>
<keyword evidence="2" id="KW-0560">Oxidoreductase</keyword>
<dbReference type="GO" id="GO:0004497">
    <property type="term" value="F:monooxygenase activity"/>
    <property type="evidence" value="ECO:0007669"/>
    <property type="project" value="UniProtKB-KW"/>
</dbReference>
<proteinExistence type="predicted"/>
<dbReference type="Proteomes" id="UP000000268">
    <property type="component" value="Chromosome"/>
</dbReference>
<dbReference type="OrthoDB" id="513202at2"/>
<dbReference type="InterPro" id="IPR007138">
    <property type="entry name" value="ABM_dom"/>
</dbReference>
<dbReference type="Pfam" id="PF03992">
    <property type="entry name" value="ABM"/>
    <property type="match status" value="1"/>
</dbReference>